<name>A0A512DJ40_9PROT</name>
<proteinExistence type="predicted"/>
<evidence type="ECO:0000313" key="1">
    <source>
        <dbReference type="EMBL" id="GEO36482.1"/>
    </source>
</evidence>
<dbReference type="AlphaFoldDB" id="A0A512DJ40"/>
<keyword evidence="2" id="KW-1185">Reference proteome</keyword>
<sequence length="104" mass="11081">MHEDRSRRDVLKLAGGSLLGLAVLSLARPASAFRFDPAEDYTGVIEDSCGAANKVHRDMVAEVERRLGISLSDDQARELIASVQCPYCGCSILKGVADAGQAAF</sequence>
<dbReference type="RefSeq" id="WP_044425408.1">
    <property type="nucleotide sequence ID" value="NZ_BJYZ01000002.1"/>
</dbReference>
<protein>
    <submittedName>
        <fullName evidence="1">Uncharacterized protein</fullName>
    </submittedName>
</protein>
<organism evidence="1 2">
    <name type="scientific">Skermanella aerolata</name>
    <dbReference type="NCBI Taxonomy" id="393310"/>
    <lineage>
        <taxon>Bacteria</taxon>
        <taxon>Pseudomonadati</taxon>
        <taxon>Pseudomonadota</taxon>
        <taxon>Alphaproteobacteria</taxon>
        <taxon>Rhodospirillales</taxon>
        <taxon>Azospirillaceae</taxon>
        <taxon>Skermanella</taxon>
    </lineage>
</organism>
<dbReference type="InterPro" id="IPR006311">
    <property type="entry name" value="TAT_signal"/>
</dbReference>
<dbReference type="PROSITE" id="PS51318">
    <property type="entry name" value="TAT"/>
    <property type="match status" value="1"/>
</dbReference>
<evidence type="ECO:0000313" key="2">
    <source>
        <dbReference type="Proteomes" id="UP000321523"/>
    </source>
</evidence>
<accession>A0A512DJ40</accession>
<gene>
    <name evidence="1" type="ORF">SAE02_06300</name>
</gene>
<dbReference type="Proteomes" id="UP000321523">
    <property type="component" value="Unassembled WGS sequence"/>
</dbReference>
<dbReference type="OrthoDB" id="7307229at2"/>
<comment type="caution">
    <text evidence="1">The sequence shown here is derived from an EMBL/GenBank/DDBJ whole genome shotgun (WGS) entry which is preliminary data.</text>
</comment>
<dbReference type="EMBL" id="BJYZ01000002">
    <property type="protein sequence ID" value="GEO36482.1"/>
    <property type="molecule type" value="Genomic_DNA"/>
</dbReference>
<reference evidence="1 2" key="1">
    <citation type="submission" date="2019-07" db="EMBL/GenBank/DDBJ databases">
        <title>Whole genome shotgun sequence of Skermanella aerolata NBRC 106429.</title>
        <authorList>
            <person name="Hosoyama A."/>
            <person name="Uohara A."/>
            <person name="Ohji S."/>
            <person name="Ichikawa N."/>
        </authorList>
    </citation>
    <scope>NUCLEOTIDE SEQUENCE [LARGE SCALE GENOMIC DNA]</scope>
    <source>
        <strain evidence="1 2">NBRC 106429</strain>
    </source>
</reference>